<evidence type="ECO:0000256" key="1">
    <source>
        <dbReference type="ARBA" id="ARBA00004123"/>
    </source>
</evidence>
<accession>A0AAV9A5F7</accession>
<evidence type="ECO:0000256" key="4">
    <source>
        <dbReference type="ARBA" id="ARBA00022490"/>
    </source>
</evidence>
<keyword evidence="4" id="KW-0963">Cytoplasm</keyword>
<keyword evidence="8" id="KW-0175">Coiled coil</keyword>
<protein>
    <submittedName>
        <fullName evidence="10">65-kDa microtubule-associated protein 8</fullName>
    </submittedName>
</protein>
<dbReference type="EMBL" id="JAUJYN010000012">
    <property type="protein sequence ID" value="KAK1259295.1"/>
    <property type="molecule type" value="Genomic_DNA"/>
</dbReference>
<keyword evidence="6" id="KW-0493">Microtubule</keyword>
<dbReference type="GO" id="GO:0005634">
    <property type="term" value="C:nucleus"/>
    <property type="evidence" value="ECO:0007669"/>
    <property type="project" value="UniProtKB-SubCell"/>
</dbReference>
<feature type="region of interest" description="Disordered" evidence="9">
    <location>
        <begin position="483"/>
        <end position="570"/>
    </location>
</feature>
<evidence type="ECO:0000256" key="6">
    <source>
        <dbReference type="ARBA" id="ARBA00022701"/>
    </source>
</evidence>
<evidence type="ECO:0000256" key="7">
    <source>
        <dbReference type="ARBA" id="ARBA00023242"/>
    </source>
</evidence>
<dbReference type="InterPro" id="IPR007145">
    <property type="entry name" value="MAP65_Ase1_PRC1"/>
</dbReference>
<sequence>MGSYQIPIKIRASVLPESSCGYLLQELKLIWDEVGQDQIERERLLLDLEQECLDVYRRKVDSENISRAHMRQLLADSEAEFTHLLVSLGERSFPGRPEKMAGTLKEQLDVITPALREMQKKKQQRLNELRDVQVQIRRISAEIEGLPESDGSVSDVSVDESDLSQKKLDEYRTELQRLHREKNYRLMKLEEYTSVVRDLAATLGMNSSEIIVKVHPSLNDSSGQKLKNIGDKILERLDKTAESLKEEKQRRLEKLHKLGKALKNLWSLMDTSIEDQRLFSHVADFTSATAADISKPGSLAIDIIDKAEAEVERLDQLKVSKMKEVFFKKQMELEEIYKQTHMEIPPQSEMDSILNLINSGEMDHADLIRSMDAQISQAKEDASSRNDIMEKIERWITSCDEERWLEEYNRDENRYSVSRGAHRNLKRAERARITVNKIPALVDSLIAKTKSWEEQREKVFLYDDIPLLAMLEEYNLFRREKEEEKQKQREKKKVQGKVMAKQENIFGSRPSTSNRIVSNRSLNSNLSPMNRRSSQQISSNSINSASKYNRTTQRRKTMKRTNNASYLKDDAASLISTLSGPLSP</sequence>
<reference evidence="10" key="1">
    <citation type="journal article" date="2023" name="Nat. Commun.">
        <title>Diploid and tetraploid genomes of Acorus and the evolution of monocots.</title>
        <authorList>
            <person name="Ma L."/>
            <person name="Liu K.W."/>
            <person name="Li Z."/>
            <person name="Hsiao Y.Y."/>
            <person name="Qi Y."/>
            <person name="Fu T."/>
            <person name="Tang G.D."/>
            <person name="Zhang D."/>
            <person name="Sun W.H."/>
            <person name="Liu D.K."/>
            <person name="Li Y."/>
            <person name="Chen G.Z."/>
            <person name="Liu X.D."/>
            <person name="Liao X.Y."/>
            <person name="Jiang Y.T."/>
            <person name="Yu X."/>
            <person name="Hao Y."/>
            <person name="Huang J."/>
            <person name="Zhao X.W."/>
            <person name="Ke S."/>
            <person name="Chen Y.Y."/>
            <person name="Wu W.L."/>
            <person name="Hsu J.L."/>
            <person name="Lin Y.F."/>
            <person name="Huang M.D."/>
            <person name="Li C.Y."/>
            <person name="Huang L."/>
            <person name="Wang Z.W."/>
            <person name="Zhao X."/>
            <person name="Zhong W.Y."/>
            <person name="Peng D.H."/>
            <person name="Ahmad S."/>
            <person name="Lan S."/>
            <person name="Zhang J.S."/>
            <person name="Tsai W.C."/>
            <person name="Van de Peer Y."/>
            <person name="Liu Z.J."/>
        </authorList>
    </citation>
    <scope>NUCLEOTIDE SEQUENCE</scope>
    <source>
        <strain evidence="10">SCP</strain>
    </source>
</reference>
<dbReference type="Pfam" id="PF03999">
    <property type="entry name" value="MAP65_ASE1"/>
    <property type="match status" value="1"/>
</dbReference>
<dbReference type="PANTHER" id="PTHR19321">
    <property type="entry name" value="PROTEIN REGULATOR OF CYTOKINESIS 1 PRC1-RELATED"/>
    <property type="match status" value="1"/>
</dbReference>
<dbReference type="GO" id="GO:0008017">
    <property type="term" value="F:microtubule binding"/>
    <property type="evidence" value="ECO:0007669"/>
    <property type="project" value="InterPro"/>
</dbReference>
<feature type="compositionally biased region" description="Low complexity" evidence="9">
    <location>
        <begin position="531"/>
        <end position="544"/>
    </location>
</feature>
<proteinExistence type="inferred from homology"/>
<name>A0AAV9A5F7_ACOGR</name>
<evidence type="ECO:0000313" key="10">
    <source>
        <dbReference type="EMBL" id="KAK1259295.1"/>
    </source>
</evidence>
<comment type="similarity">
    <text evidence="3">Belongs to the MAP65/ASE1 family.</text>
</comment>
<evidence type="ECO:0000256" key="2">
    <source>
        <dbReference type="ARBA" id="ARBA00004496"/>
    </source>
</evidence>
<keyword evidence="5" id="KW-0597">Phosphoprotein</keyword>
<keyword evidence="11" id="KW-1185">Reference proteome</keyword>
<dbReference type="Gene3D" id="1.40.20.10">
    <property type="entry name" value="CHAD domain"/>
    <property type="match status" value="1"/>
</dbReference>
<dbReference type="InterPro" id="IPR038186">
    <property type="entry name" value="CHAD_dom_sf"/>
</dbReference>
<keyword evidence="7" id="KW-0539">Nucleus</keyword>
<dbReference type="Gene3D" id="1.20.58.1520">
    <property type="match status" value="1"/>
</dbReference>
<evidence type="ECO:0000256" key="9">
    <source>
        <dbReference type="SAM" id="MobiDB-lite"/>
    </source>
</evidence>
<organism evidence="10 11">
    <name type="scientific">Acorus gramineus</name>
    <name type="common">Dwarf sweet flag</name>
    <dbReference type="NCBI Taxonomy" id="55184"/>
    <lineage>
        <taxon>Eukaryota</taxon>
        <taxon>Viridiplantae</taxon>
        <taxon>Streptophyta</taxon>
        <taxon>Embryophyta</taxon>
        <taxon>Tracheophyta</taxon>
        <taxon>Spermatophyta</taxon>
        <taxon>Magnoliopsida</taxon>
        <taxon>Liliopsida</taxon>
        <taxon>Acoraceae</taxon>
        <taxon>Acorus</taxon>
    </lineage>
</organism>
<dbReference type="PANTHER" id="PTHR19321:SF3">
    <property type="entry name" value="65-KDA MICROTUBULE-ASSOCIATED PROTEIN 8"/>
    <property type="match status" value="1"/>
</dbReference>
<gene>
    <name evidence="10" type="ORF">QJS04_geneDACA015471</name>
</gene>
<reference evidence="10" key="2">
    <citation type="submission" date="2023-06" db="EMBL/GenBank/DDBJ databases">
        <authorList>
            <person name="Ma L."/>
            <person name="Liu K.-W."/>
            <person name="Li Z."/>
            <person name="Hsiao Y.-Y."/>
            <person name="Qi Y."/>
            <person name="Fu T."/>
            <person name="Tang G."/>
            <person name="Zhang D."/>
            <person name="Sun W.-H."/>
            <person name="Liu D.-K."/>
            <person name="Li Y."/>
            <person name="Chen G.-Z."/>
            <person name="Liu X.-D."/>
            <person name="Liao X.-Y."/>
            <person name="Jiang Y.-T."/>
            <person name="Yu X."/>
            <person name="Hao Y."/>
            <person name="Huang J."/>
            <person name="Zhao X.-W."/>
            <person name="Ke S."/>
            <person name="Chen Y.-Y."/>
            <person name="Wu W.-L."/>
            <person name="Hsu J.-L."/>
            <person name="Lin Y.-F."/>
            <person name="Huang M.-D."/>
            <person name="Li C.-Y."/>
            <person name="Huang L."/>
            <person name="Wang Z.-W."/>
            <person name="Zhao X."/>
            <person name="Zhong W.-Y."/>
            <person name="Peng D.-H."/>
            <person name="Ahmad S."/>
            <person name="Lan S."/>
            <person name="Zhang J.-S."/>
            <person name="Tsai W.-C."/>
            <person name="Van De Peer Y."/>
            <person name="Liu Z.-J."/>
        </authorList>
    </citation>
    <scope>NUCLEOTIDE SEQUENCE</scope>
    <source>
        <strain evidence="10">SCP</strain>
        <tissue evidence="10">Leaves</tissue>
    </source>
</reference>
<evidence type="ECO:0000256" key="5">
    <source>
        <dbReference type="ARBA" id="ARBA00022553"/>
    </source>
</evidence>
<evidence type="ECO:0000256" key="8">
    <source>
        <dbReference type="SAM" id="Coils"/>
    </source>
</evidence>
<comment type="subcellular location">
    <subcellularLocation>
        <location evidence="2">Cytoplasm</location>
    </subcellularLocation>
    <subcellularLocation>
        <location evidence="1">Nucleus</location>
    </subcellularLocation>
</comment>
<dbReference type="Proteomes" id="UP001179952">
    <property type="component" value="Unassembled WGS sequence"/>
</dbReference>
<comment type="caution">
    <text evidence="10">The sequence shown here is derived from an EMBL/GenBank/DDBJ whole genome shotgun (WGS) entry which is preliminary data.</text>
</comment>
<dbReference type="GO" id="GO:0005874">
    <property type="term" value="C:microtubule"/>
    <property type="evidence" value="ECO:0007669"/>
    <property type="project" value="UniProtKB-KW"/>
</dbReference>
<feature type="coiled-coil region" evidence="8">
    <location>
        <begin position="234"/>
        <end position="265"/>
    </location>
</feature>
<feature type="compositionally biased region" description="Polar residues" evidence="9">
    <location>
        <begin position="509"/>
        <end position="530"/>
    </location>
</feature>
<dbReference type="GO" id="GO:0000226">
    <property type="term" value="P:microtubule cytoskeleton organization"/>
    <property type="evidence" value="ECO:0007669"/>
    <property type="project" value="InterPro"/>
</dbReference>
<evidence type="ECO:0000313" key="11">
    <source>
        <dbReference type="Proteomes" id="UP001179952"/>
    </source>
</evidence>
<dbReference type="AlphaFoldDB" id="A0AAV9A5F7"/>
<dbReference type="GO" id="GO:0005819">
    <property type="term" value="C:spindle"/>
    <property type="evidence" value="ECO:0007669"/>
    <property type="project" value="TreeGrafter"/>
</dbReference>
<dbReference type="FunFam" id="1.20.58.1520:FF:000002">
    <property type="entry name" value="65-kDa microtubule-associated protein 6"/>
    <property type="match status" value="1"/>
</dbReference>
<evidence type="ECO:0000256" key="3">
    <source>
        <dbReference type="ARBA" id="ARBA00006187"/>
    </source>
</evidence>
<dbReference type="GO" id="GO:0005737">
    <property type="term" value="C:cytoplasm"/>
    <property type="evidence" value="ECO:0007669"/>
    <property type="project" value="UniProtKB-SubCell"/>
</dbReference>